<evidence type="ECO:0000313" key="4">
    <source>
        <dbReference type="Proteomes" id="UP001595867"/>
    </source>
</evidence>
<dbReference type="Proteomes" id="UP001595867">
    <property type="component" value="Unassembled WGS sequence"/>
</dbReference>
<proteinExistence type="predicted"/>
<dbReference type="Pfam" id="PF13358">
    <property type="entry name" value="DDE_3"/>
    <property type="match status" value="1"/>
</dbReference>
<feature type="domain" description="Tc1-like transposase DDE" evidence="2">
    <location>
        <begin position="16"/>
        <end position="161"/>
    </location>
</feature>
<protein>
    <submittedName>
        <fullName evidence="3">Transposase</fullName>
    </submittedName>
</protein>
<evidence type="ECO:0000259" key="2">
    <source>
        <dbReference type="Pfam" id="PF13358"/>
    </source>
</evidence>
<comment type="caution">
    <text evidence="3">The sequence shown here is derived from an EMBL/GenBank/DDBJ whole genome shotgun (WGS) entry which is preliminary data.</text>
</comment>
<feature type="region of interest" description="Disordered" evidence="1">
    <location>
        <begin position="167"/>
        <end position="217"/>
    </location>
</feature>
<reference evidence="4" key="1">
    <citation type="journal article" date="2019" name="Int. J. Syst. Evol. Microbiol.">
        <title>The Global Catalogue of Microorganisms (GCM) 10K type strain sequencing project: providing services to taxonomists for standard genome sequencing and annotation.</title>
        <authorList>
            <consortium name="The Broad Institute Genomics Platform"/>
            <consortium name="The Broad Institute Genome Sequencing Center for Infectious Disease"/>
            <person name="Wu L."/>
            <person name="Ma J."/>
        </authorList>
    </citation>
    <scope>NUCLEOTIDE SEQUENCE [LARGE SCALE GENOMIC DNA]</scope>
    <source>
        <strain evidence="4">TBRC 5832</strain>
    </source>
</reference>
<gene>
    <name evidence="3" type="ORF">ACFO0C_18865</name>
</gene>
<keyword evidence="4" id="KW-1185">Reference proteome</keyword>
<feature type="compositionally biased region" description="Low complexity" evidence="1">
    <location>
        <begin position="167"/>
        <end position="192"/>
    </location>
</feature>
<dbReference type="InterPro" id="IPR036397">
    <property type="entry name" value="RNaseH_sf"/>
</dbReference>
<evidence type="ECO:0000313" key="3">
    <source>
        <dbReference type="EMBL" id="MFC4067004.1"/>
    </source>
</evidence>
<organism evidence="3 4">
    <name type="scientific">Actinoplanes subglobosus</name>
    <dbReference type="NCBI Taxonomy" id="1547892"/>
    <lineage>
        <taxon>Bacteria</taxon>
        <taxon>Bacillati</taxon>
        <taxon>Actinomycetota</taxon>
        <taxon>Actinomycetes</taxon>
        <taxon>Micromonosporales</taxon>
        <taxon>Micromonosporaceae</taxon>
        <taxon>Actinoplanes</taxon>
    </lineage>
</organism>
<name>A0ABV8IS24_9ACTN</name>
<dbReference type="InterPro" id="IPR038717">
    <property type="entry name" value="Tc1-like_DDE_dom"/>
</dbReference>
<dbReference type="Gene3D" id="3.30.420.10">
    <property type="entry name" value="Ribonuclease H-like superfamily/Ribonuclease H"/>
    <property type="match status" value="1"/>
</dbReference>
<sequence>MARGEIRVARRLGAWICFVDESGISLRPARARTWARRGTTPIVKVAGRGGRKLSLAGLVAYRAGDRPRIIYRTMLHQGRKGDPKGFGDDHSAALLDAAHQQLRAPIVLVRNGLTAHKSAKTRALIAARPWLRVYRLPGYAPELNPVENMWSSLKRSMANLAPAASTTCSASPRTASNGCSTDPPSPSDSSPPAAWHQHDPDPKSSVGAMNRCADLSG</sequence>
<dbReference type="RefSeq" id="WP_378067965.1">
    <property type="nucleotide sequence ID" value="NZ_JBHSBL010000017.1"/>
</dbReference>
<accession>A0ABV8IS24</accession>
<evidence type="ECO:0000256" key="1">
    <source>
        <dbReference type="SAM" id="MobiDB-lite"/>
    </source>
</evidence>
<dbReference type="EMBL" id="JBHSBL010000017">
    <property type="protein sequence ID" value="MFC4067004.1"/>
    <property type="molecule type" value="Genomic_DNA"/>
</dbReference>